<dbReference type="OrthoDB" id="9807660at2"/>
<organism evidence="3 4">
    <name type="scientific">Flexivirga caeni</name>
    <dbReference type="NCBI Taxonomy" id="2294115"/>
    <lineage>
        <taxon>Bacteria</taxon>
        <taxon>Bacillati</taxon>
        <taxon>Actinomycetota</taxon>
        <taxon>Actinomycetes</taxon>
        <taxon>Micrococcales</taxon>
        <taxon>Dermacoccaceae</taxon>
        <taxon>Flexivirga</taxon>
    </lineage>
</organism>
<feature type="domain" description="Glycosyl-hydrolase family 116 catalytic region" evidence="1">
    <location>
        <begin position="453"/>
        <end position="750"/>
    </location>
</feature>
<gene>
    <name evidence="3" type="ORF">EFY87_15180</name>
</gene>
<sequence length="814" mass="87251">MQVTQWPVGRTFRGAQRQRIAMPVGGIGTGTISLGGRGQLRDWELFNRPAKGHNPGAFLTLRTRQGETVVQRALESDLLPGELDGSLGSSAQLGGLPRFAEGTFLAAYPFGRVELTDPGVPLVATVGAMNPLVPGDADASGMPLALLRVALHNQGSEPVEAALCLSMPNVIGWTPGGNVPAGGSFTRESLDGATMLVGQKPQVPDDSEGWGTLALATVGRPASSLRTNWAQRSWGDSLLDFWDDLAADGQLDEPPDPARAPTASLVQDVVVAPGETAELAFAVAWHFPNRRAWSHAFAPPPRFGYGDQLVGNHYATRYADAGDVLRQELPALADKEGRTAEFVRLLLDSDLPARVSDAALSTLAVLKSTTCFRIADGTFLAWEGSNDDHGSCHGSCTHVWNYQYALEAIWPDLAWTMRAVELVHSLDDRGMMSFRAGLPLATEGTGWRVAAADGQMGALVRLHRTWQLTGDDELLRRLWPGARAAMEFAWIPNGWDADQDGVMEGCQHNTMDVEYYGPNGVGQSWYLAALGAMAELADVVGDDEFASRCGSLRDAGATATDGRLFNGEFYEQHVIPPGDSSHIADGLRIRHTGDNPDMGSDDLVDPDLQLGPGLAADQLAGVAMATAGEVGHGLAAANVRRALRSIWEHNHRGDFTGHFNHLRTFAAGHEGGVLNCTYPRGGRPVRPSPYCNEVWTGIEYTAAIGLAQCGEHDLAAQIVRDVRARYDGTGRNPFNEVECGNHYVRSMAAFGLVSAWPRATVDVARARIVTDRVPGTWPIVAGRHLGTLTITDTGASYAPLHGPALTVVVREEQA</sequence>
<accession>A0A3M9M3Y6</accession>
<keyword evidence="4" id="KW-1185">Reference proteome</keyword>
<dbReference type="PANTHER" id="PTHR12654">
    <property type="entry name" value="BILE ACID BETA-GLUCOSIDASE-RELATED"/>
    <property type="match status" value="1"/>
</dbReference>
<dbReference type="GO" id="GO:0004553">
    <property type="term" value="F:hydrolase activity, hydrolyzing O-glycosyl compounds"/>
    <property type="evidence" value="ECO:0007669"/>
    <property type="project" value="InterPro"/>
</dbReference>
<dbReference type="RefSeq" id="WP_123272327.1">
    <property type="nucleotide sequence ID" value="NZ_RJJQ01000017.1"/>
</dbReference>
<name>A0A3M9M3Y6_9MICO</name>
<dbReference type="Pfam" id="PF12215">
    <property type="entry name" value="Glyco_hydr_116N"/>
    <property type="match status" value="1"/>
</dbReference>
<evidence type="ECO:0000313" key="4">
    <source>
        <dbReference type="Proteomes" id="UP000271678"/>
    </source>
</evidence>
<dbReference type="InterPro" id="IPR006775">
    <property type="entry name" value="GH116_catalytic"/>
</dbReference>
<dbReference type="PANTHER" id="PTHR12654:SF0">
    <property type="entry name" value="NON-LYSOSOMAL GLUCOSYLCERAMIDASE"/>
    <property type="match status" value="1"/>
</dbReference>
<evidence type="ECO:0008006" key="5">
    <source>
        <dbReference type="Google" id="ProtNLM"/>
    </source>
</evidence>
<dbReference type="SUPFAM" id="SSF48208">
    <property type="entry name" value="Six-hairpin glycosidases"/>
    <property type="match status" value="1"/>
</dbReference>
<evidence type="ECO:0000259" key="1">
    <source>
        <dbReference type="Pfam" id="PF04685"/>
    </source>
</evidence>
<evidence type="ECO:0000259" key="2">
    <source>
        <dbReference type="Pfam" id="PF12215"/>
    </source>
</evidence>
<dbReference type="InterPro" id="IPR052566">
    <property type="entry name" value="Non-lysos_glucosylceramidase"/>
</dbReference>
<proteinExistence type="predicted"/>
<dbReference type="InterPro" id="IPR008928">
    <property type="entry name" value="6-hairpin_glycosidase_sf"/>
</dbReference>
<dbReference type="GO" id="GO:0005975">
    <property type="term" value="P:carbohydrate metabolic process"/>
    <property type="evidence" value="ECO:0007669"/>
    <property type="project" value="InterPro"/>
</dbReference>
<comment type="caution">
    <text evidence="3">The sequence shown here is derived from an EMBL/GenBank/DDBJ whole genome shotgun (WGS) entry which is preliminary data.</text>
</comment>
<protein>
    <recommendedName>
        <fullName evidence="5">Glycosyl-hydrolase family 116 catalytic region domain-containing protein</fullName>
    </recommendedName>
</protein>
<feature type="domain" description="Glycosyl-hydrolase family 116 N-terminal" evidence="2">
    <location>
        <begin position="21"/>
        <end position="323"/>
    </location>
</feature>
<dbReference type="Gene3D" id="1.50.10.10">
    <property type="match status" value="1"/>
</dbReference>
<evidence type="ECO:0000313" key="3">
    <source>
        <dbReference type="EMBL" id="RNI20291.1"/>
    </source>
</evidence>
<dbReference type="EMBL" id="RJJQ01000017">
    <property type="protein sequence ID" value="RNI20291.1"/>
    <property type="molecule type" value="Genomic_DNA"/>
</dbReference>
<dbReference type="Proteomes" id="UP000271678">
    <property type="component" value="Unassembled WGS sequence"/>
</dbReference>
<dbReference type="Pfam" id="PF04685">
    <property type="entry name" value="DUF608"/>
    <property type="match status" value="1"/>
</dbReference>
<reference evidence="3 4" key="1">
    <citation type="submission" date="2018-11" db="EMBL/GenBank/DDBJ databases">
        <title>Draft genome of Simplicispira Flexivirga sp. BO-16.</title>
        <authorList>
            <person name="Im W.T."/>
        </authorList>
    </citation>
    <scope>NUCLEOTIDE SEQUENCE [LARGE SCALE GENOMIC DNA]</scope>
    <source>
        <strain evidence="3 4">BO-16</strain>
    </source>
</reference>
<dbReference type="InterPro" id="IPR012341">
    <property type="entry name" value="6hp_glycosidase-like_sf"/>
</dbReference>
<dbReference type="AlphaFoldDB" id="A0A3M9M3Y6"/>
<dbReference type="InterPro" id="IPR024462">
    <property type="entry name" value="GH116_N"/>
</dbReference>